<dbReference type="AlphaFoldDB" id="A0A8D9AZ24"/>
<organism evidence="1">
    <name type="scientific">Cacopsylla melanoneura</name>
    <dbReference type="NCBI Taxonomy" id="428564"/>
    <lineage>
        <taxon>Eukaryota</taxon>
        <taxon>Metazoa</taxon>
        <taxon>Ecdysozoa</taxon>
        <taxon>Arthropoda</taxon>
        <taxon>Hexapoda</taxon>
        <taxon>Insecta</taxon>
        <taxon>Pterygota</taxon>
        <taxon>Neoptera</taxon>
        <taxon>Paraneoptera</taxon>
        <taxon>Hemiptera</taxon>
        <taxon>Sternorrhyncha</taxon>
        <taxon>Psylloidea</taxon>
        <taxon>Psyllidae</taxon>
        <taxon>Psyllinae</taxon>
        <taxon>Cacopsylla</taxon>
    </lineage>
</organism>
<dbReference type="EMBL" id="HBUF01597610">
    <property type="protein sequence ID" value="CAG6775193.1"/>
    <property type="molecule type" value="Transcribed_RNA"/>
</dbReference>
<dbReference type="EMBL" id="HBUF01597611">
    <property type="protein sequence ID" value="CAG6775196.1"/>
    <property type="molecule type" value="Transcribed_RNA"/>
</dbReference>
<reference evidence="1" key="1">
    <citation type="submission" date="2021-05" db="EMBL/GenBank/DDBJ databases">
        <authorList>
            <person name="Alioto T."/>
            <person name="Alioto T."/>
            <person name="Gomez Garrido J."/>
        </authorList>
    </citation>
    <scope>NUCLEOTIDE SEQUENCE</scope>
</reference>
<dbReference type="EMBL" id="HBUF01222526">
    <property type="protein sequence ID" value="CAG6670043.1"/>
    <property type="molecule type" value="Transcribed_RNA"/>
</dbReference>
<proteinExistence type="predicted"/>
<dbReference type="EMBL" id="HBUF01350113">
    <property type="protein sequence ID" value="CAG6713062.1"/>
    <property type="molecule type" value="Transcribed_RNA"/>
</dbReference>
<dbReference type="EMBL" id="HBUF01597608">
    <property type="protein sequence ID" value="CAG6775187.1"/>
    <property type="molecule type" value="Transcribed_RNA"/>
</dbReference>
<dbReference type="EMBL" id="HBUF01350115">
    <property type="protein sequence ID" value="CAG6713068.1"/>
    <property type="molecule type" value="Transcribed_RNA"/>
</dbReference>
<accession>A0A8D9AZ24</accession>
<dbReference type="EMBL" id="HBUF01350114">
    <property type="protein sequence ID" value="CAG6713065.1"/>
    <property type="molecule type" value="Transcribed_RNA"/>
</dbReference>
<dbReference type="EMBL" id="HBUF01222524">
    <property type="protein sequence ID" value="CAG6670037.1"/>
    <property type="molecule type" value="Transcribed_RNA"/>
</dbReference>
<evidence type="ECO:0000313" key="1">
    <source>
        <dbReference type="EMBL" id="CAG6775190.1"/>
    </source>
</evidence>
<dbReference type="EMBL" id="HBUF01597609">
    <property type="protein sequence ID" value="CAG6775190.1"/>
    <property type="molecule type" value="Transcribed_RNA"/>
</dbReference>
<sequence>MVMRASVPSRGPMMVSCDACASVTTRQQDQTATSVYRSIMTLLGNEPVFRGLMSARRATVTAFQTGVSSTRSCTTGLDTEDTVWTARETGMVLTVRGVGTITIREPMIFTVPLVTVILLGRFTSSVTPRVGVSVNRV</sequence>
<protein>
    <submittedName>
        <fullName evidence="1">Uncharacterized protein</fullName>
    </submittedName>
</protein>
<name>A0A8D9AZ24_9HEMI</name>